<sequence length="259" mass="26881">MDGADGGRVVVDVEEAHHHFAAGRQRGGAAVAGLHVELVGALELVVDGALEGEAARERVEAEELAGLGGHLAAPGVEQLPVGALVRVRGVQVEEQRARGRVLGQLEGQERAVRKGGRVVVGVQHPHADRGRARARRAAAVLGHQLQAVGGLRLAVQLAQQHQLGALEPVGAALRLQAEVAVGRDGEALDAVGAHVQASGCLCPTAAPGESCWGLRRCSKRGVGVLPLTRRCQGQEAPLRPYCGGRSRTVPATRKAAFSL</sequence>
<protein>
    <submittedName>
        <fullName evidence="2">Uncharacterized protein</fullName>
    </submittedName>
</protein>
<proteinExistence type="predicted"/>
<organism evidence="1 2">
    <name type="scientific">Pogona vitticeps</name>
    <name type="common">central bearded dragon</name>
    <dbReference type="NCBI Taxonomy" id="103695"/>
    <lineage>
        <taxon>Eukaryota</taxon>
        <taxon>Metazoa</taxon>
        <taxon>Chordata</taxon>
        <taxon>Craniata</taxon>
        <taxon>Vertebrata</taxon>
        <taxon>Euteleostomi</taxon>
        <taxon>Lepidosauria</taxon>
        <taxon>Squamata</taxon>
        <taxon>Bifurcata</taxon>
        <taxon>Unidentata</taxon>
        <taxon>Episquamata</taxon>
        <taxon>Toxicofera</taxon>
        <taxon>Iguania</taxon>
        <taxon>Acrodonta</taxon>
        <taxon>Agamidae</taxon>
        <taxon>Amphibolurinae</taxon>
        <taxon>Pogona</taxon>
    </lineage>
</organism>
<keyword evidence="1" id="KW-1185">Reference proteome</keyword>
<reference evidence="2" key="1">
    <citation type="submission" date="2025-08" db="UniProtKB">
        <authorList>
            <consortium name="RefSeq"/>
        </authorList>
    </citation>
    <scope>IDENTIFICATION</scope>
</reference>
<accession>A0ABM5FZM7</accession>
<evidence type="ECO:0000313" key="1">
    <source>
        <dbReference type="Proteomes" id="UP001652642"/>
    </source>
</evidence>
<name>A0ABM5FZM7_9SAUR</name>
<dbReference type="GeneID" id="110089434"/>
<evidence type="ECO:0000313" key="2">
    <source>
        <dbReference type="RefSeq" id="XP_072850858.1"/>
    </source>
</evidence>
<dbReference type="Proteomes" id="UP001652642">
    <property type="component" value="Chromosome 3"/>
</dbReference>
<dbReference type="RefSeq" id="XP_072850858.1">
    <property type="nucleotide sequence ID" value="XM_072994757.1"/>
</dbReference>
<gene>
    <name evidence="2" type="primary">LOC110089434</name>
</gene>